<keyword evidence="3" id="KW-0732">Signal</keyword>
<feature type="region of interest" description="Disordered" evidence="1">
    <location>
        <begin position="852"/>
        <end position="873"/>
    </location>
</feature>
<reference evidence="4 5" key="1">
    <citation type="submission" date="2024-10" db="EMBL/GenBank/DDBJ databases">
        <title>Updated reference genomes for cyclostephanoid diatoms.</title>
        <authorList>
            <person name="Roberts W.R."/>
            <person name="Alverson A.J."/>
        </authorList>
    </citation>
    <scope>NUCLEOTIDE SEQUENCE [LARGE SCALE GENOMIC DNA]</scope>
    <source>
        <strain evidence="4 5">AJA232-27</strain>
    </source>
</reference>
<gene>
    <name evidence="4" type="ORF">ACHAWU_008970</name>
</gene>
<sequence>MKLLLLSLLPPYVSPYTPFGYQMDSAHSWEYRTKIDNPSNDQLGLDPSSYAGAIHYDPLHHALYLTGATYGSGAGVFDGVDVYELTTTEQTELNDQDATNNGYWWMDMASGLRPHLLDVGIPDYSPKNGDCFYAVMGLPTESSDDIPVDPDSIINSTLDPNRVKLLHSRRFGSNGNTEACSALDVLFAKPNATGPGGYVHEFEVLMEDYNSDSVPSFTGTSPPFGSDGPPPPSSSPATQASVGAASGMPVSATTTSSASGMPTASIFIENEDIFGGTTPSPTTPPVIGTRRGLRSSQQGAVGEKEDEEMAMAGVHNQQVHHRSLQDTSTTIPIQGEGIQTRSVRLLMAGHVELPDDRTDGYIVSDLPVGQYNEASVYAFAQQVDVRLPVGKMEQSEVNQDMDSLLSEEYENLEYNLHEVGTEEDELAQELEEDYMSNIPQSDFEGIITSGVESRALLNDGVTSTLRTIYPVSLVADSTTRKHYYVVMMASDNAGDNRPEYAYLNMDPTIADGAAQRAWTEYPETEIDVSTGDNFGTKSRPNYGSGFRIIVKKMWVEGNANPDDLSDAEKNLAATSYDSGGLVAMRHSWTQEFSPDSNEDARPSGLLFAPSGSEDGSGDMLIMVGTTAGRGSAFGTASEENVFEEGEVREDLDGFVTKIRADTGAFAGGIDFDATTNQFENTMSFRIQTNPGNNEIVAGVCAKPPLSGGMLQEEVSDIYVVGSTSGVLSGVSSDLRSEEFLSSIPVSDEIEVMEAFLMKVDLSTMKTVWTVQVGAITSDRDKKVNTHGFGCAVTRDGEGVYLTGLVKEGGVVTDFSEADQGGMDSNSAEGGTDIFISSYSTEDGSRIFLKQVGSDKDDFPSRGNGGITSDRAGNAIVTGSTRGSLMRKRRDGEYIYGSFKTDAAMDIFLMSFDREDGNHIPIGTGSVSEEYQETLQESEQESESDAEQETGTDSPVSEATDPTQATQTEKATNSALVGAVAFAMAFILLSVIAAVVVVRKIKAKKRKENDALTANGNLRRPSENLQSKRKSSAWKANRDTTQMKEFTNDLNMAVEVRNSASGGWHGTYGEEQLQSIDFGTPSGEKDDVVQQSLFMDDALEEIEESSSKYVIGEMDDVSDEDLIKAYNDAMAVEIEPENPDVEFAMQGVGSIPVLDKDHHNFT</sequence>
<feature type="compositionally biased region" description="Polar residues" evidence="1">
    <location>
        <begin position="251"/>
        <end position="260"/>
    </location>
</feature>
<proteinExistence type="predicted"/>
<dbReference type="EMBL" id="JALLBG020000124">
    <property type="protein sequence ID" value="KAL3763267.1"/>
    <property type="molecule type" value="Genomic_DNA"/>
</dbReference>
<evidence type="ECO:0000256" key="1">
    <source>
        <dbReference type="SAM" id="MobiDB-lite"/>
    </source>
</evidence>
<keyword evidence="2" id="KW-1133">Transmembrane helix</keyword>
<feature type="region of interest" description="Disordered" evidence="1">
    <location>
        <begin position="272"/>
        <end position="304"/>
    </location>
</feature>
<keyword evidence="2" id="KW-0472">Membrane</keyword>
<feature type="compositionally biased region" description="Polar residues" evidence="1">
    <location>
        <begin position="950"/>
        <end position="968"/>
    </location>
</feature>
<feature type="signal peptide" evidence="3">
    <location>
        <begin position="1"/>
        <end position="15"/>
    </location>
</feature>
<evidence type="ECO:0000313" key="4">
    <source>
        <dbReference type="EMBL" id="KAL3763267.1"/>
    </source>
</evidence>
<protein>
    <submittedName>
        <fullName evidence="4">Uncharacterized protein</fullName>
    </submittedName>
</protein>
<dbReference type="Proteomes" id="UP001530293">
    <property type="component" value="Unassembled WGS sequence"/>
</dbReference>
<accession>A0ABD3MM47</accession>
<name>A0ABD3MM47_9STRA</name>
<dbReference type="AlphaFoldDB" id="A0ABD3MM47"/>
<feature type="region of interest" description="Disordered" evidence="1">
    <location>
        <begin position="929"/>
        <end position="968"/>
    </location>
</feature>
<evidence type="ECO:0000313" key="5">
    <source>
        <dbReference type="Proteomes" id="UP001530293"/>
    </source>
</evidence>
<evidence type="ECO:0000256" key="3">
    <source>
        <dbReference type="SAM" id="SignalP"/>
    </source>
</evidence>
<feature type="compositionally biased region" description="Acidic residues" evidence="1">
    <location>
        <begin position="929"/>
        <end position="949"/>
    </location>
</feature>
<feature type="region of interest" description="Disordered" evidence="1">
    <location>
        <begin position="1011"/>
        <end position="1039"/>
    </location>
</feature>
<comment type="caution">
    <text evidence="4">The sequence shown here is derived from an EMBL/GenBank/DDBJ whole genome shotgun (WGS) entry which is preliminary data.</text>
</comment>
<feature type="chain" id="PRO_5044802292" evidence="3">
    <location>
        <begin position="16"/>
        <end position="1161"/>
    </location>
</feature>
<keyword evidence="5" id="KW-1185">Reference proteome</keyword>
<feature type="transmembrane region" description="Helical" evidence="2">
    <location>
        <begin position="974"/>
        <end position="997"/>
    </location>
</feature>
<feature type="region of interest" description="Disordered" evidence="1">
    <location>
        <begin position="213"/>
        <end position="260"/>
    </location>
</feature>
<organism evidence="4 5">
    <name type="scientific">Discostella pseudostelligera</name>
    <dbReference type="NCBI Taxonomy" id="259834"/>
    <lineage>
        <taxon>Eukaryota</taxon>
        <taxon>Sar</taxon>
        <taxon>Stramenopiles</taxon>
        <taxon>Ochrophyta</taxon>
        <taxon>Bacillariophyta</taxon>
        <taxon>Coscinodiscophyceae</taxon>
        <taxon>Thalassiosirophycidae</taxon>
        <taxon>Stephanodiscales</taxon>
        <taxon>Stephanodiscaceae</taxon>
        <taxon>Discostella</taxon>
    </lineage>
</organism>
<keyword evidence="2" id="KW-0812">Transmembrane</keyword>
<evidence type="ECO:0000256" key="2">
    <source>
        <dbReference type="SAM" id="Phobius"/>
    </source>
</evidence>